<reference evidence="2" key="2">
    <citation type="submission" date="2020-09" db="EMBL/GenBank/DDBJ databases">
        <authorList>
            <person name="Sun Q."/>
            <person name="Zhou Y."/>
        </authorList>
    </citation>
    <scope>NUCLEOTIDE SEQUENCE</scope>
    <source>
        <strain evidence="2">CGMCC 1.15725</strain>
    </source>
</reference>
<feature type="transmembrane region" description="Helical" evidence="1">
    <location>
        <begin position="123"/>
        <end position="142"/>
    </location>
</feature>
<feature type="transmembrane region" description="Helical" evidence="1">
    <location>
        <begin position="79"/>
        <end position="103"/>
    </location>
</feature>
<gene>
    <name evidence="2" type="ORF">GCM10011611_23880</name>
</gene>
<protein>
    <recommendedName>
        <fullName evidence="4">DUF2214 family protein</fullName>
    </recommendedName>
</protein>
<dbReference type="Pfam" id="PF09980">
    <property type="entry name" value="DUF2214"/>
    <property type="match status" value="1"/>
</dbReference>
<evidence type="ECO:0000313" key="2">
    <source>
        <dbReference type="EMBL" id="GGF17305.1"/>
    </source>
</evidence>
<evidence type="ECO:0000313" key="3">
    <source>
        <dbReference type="Proteomes" id="UP000646365"/>
    </source>
</evidence>
<organism evidence="2 3">
    <name type="scientific">Aliidongia dinghuensis</name>
    <dbReference type="NCBI Taxonomy" id="1867774"/>
    <lineage>
        <taxon>Bacteria</taxon>
        <taxon>Pseudomonadati</taxon>
        <taxon>Pseudomonadota</taxon>
        <taxon>Alphaproteobacteria</taxon>
        <taxon>Rhodospirillales</taxon>
        <taxon>Dongiaceae</taxon>
        <taxon>Aliidongia</taxon>
    </lineage>
</organism>
<evidence type="ECO:0000256" key="1">
    <source>
        <dbReference type="SAM" id="Phobius"/>
    </source>
</evidence>
<reference evidence="2" key="1">
    <citation type="journal article" date="2014" name="Int. J. Syst. Evol. Microbiol.">
        <title>Complete genome sequence of Corynebacterium casei LMG S-19264T (=DSM 44701T), isolated from a smear-ripened cheese.</title>
        <authorList>
            <consortium name="US DOE Joint Genome Institute (JGI-PGF)"/>
            <person name="Walter F."/>
            <person name="Albersmeier A."/>
            <person name="Kalinowski J."/>
            <person name="Ruckert C."/>
        </authorList>
    </citation>
    <scope>NUCLEOTIDE SEQUENCE</scope>
    <source>
        <strain evidence="2">CGMCC 1.15725</strain>
    </source>
</reference>
<keyword evidence="1" id="KW-1133">Transmembrane helix</keyword>
<proteinExistence type="predicted"/>
<accession>A0A8J2YT31</accession>
<keyword evidence="1" id="KW-0472">Membrane</keyword>
<comment type="caution">
    <text evidence="2">The sequence shown here is derived from an EMBL/GenBank/DDBJ whole genome shotgun (WGS) entry which is preliminary data.</text>
</comment>
<keyword evidence="1" id="KW-0812">Transmembrane</keyword>
<dbReference type="RefSeq" id="WP_229743665.1">
    <property type="nucleotide sequence ID" value="NZ_BMJQ01000005.1"/>
</dbReference>
<dbReference type="InterPro" id="IPR018706">
    <property type="entry name" value="DUF2214_membrane"/>
</dbReference>
<dbReference type="AlphaFoldDB" id="A0A8J2YT31"/>
<keyword evidence="3" id="KW-1185">Reference proteome</keyword>
<dbReference type="EMBL" id="BMJQ01000005">
    <property type="protein sequence ID" value="GGF17305.1"/>
    <property type="molecule type" value="Genomic_DNA"/>
</dbReference>
<dbReference type="Proteomes" id="UP000646365">
    <property type="component" value="Unassembled WGS sequence"/>
</dbReference>
<feature type="transmembrane region" description="Helical" evidence="1">
    <location>
        <begin position="47"/>
        <end position="67"/>
    </location>
</feature>
<name>A0A8J2YT31_9PROT</name>
<sequence length="144" mass="15647">MLLAYLLAIAHHLAVFSLVIILAAETALMRPGLTARDLWRLAALDRAYGLVALLVLAIGFSRAVWGVRGWGYYADNPVFWAKIAAFFGVALLSVPPTLKILAWRRQGGVPDDELAAARRWLTAEWGLFATIPLLAAALGLGLRP</sequence>
<evidence type="ECO:0008006" key="4">
    <source>
        <dbReference type="Google" id="ProtNLM"/>
    </source>
</evidence>